<dbReference type="Proteomes" id="UP001500618">
    <property type="component" value="Unassembled WGS sequence"/>
</dbReference>
<feature type="region of interest" description="Disordered" evidence="1">
    <location>
        <begin position="88"/>
        <end position="121"/>
    </location>
</feature>
<name>A0ABP4UFL5_9ACTN</name>
<evidence type="ECO:0000313" key="3">
    <source>
        <dbReference type="Proteomes" id="UP001500618"/>
    </source>
</evidence>
<gene>
    <name evidence="2" type="ORF">GCM10009765_59880</name>
</gene>
<organism evidence="2 3">
    <name type="scientific">Fodinicola feengrottensis</name>
    <dbReference type="NCBI Taxonomy" id="435914"/>
    <lineage>
        <taxon>Bacteria</taxon>
        <taxon>Bacillati</taxon>
        <taxon>Actinomycetota</taxon>
        <taxon>Actinomycetes</taxon>
        <taxon>Mycobacteriales</taxon>
        <taxon>Fodinicola</taxon>
    </lineage>
</organism>
<dbReference type="RefSeq" id="WP_344313631.1">
    <property type="nucleotide sequence ID" value="NZ_BAAANY010000025.1"/>
</dbReference>
<evidence type="ECO:0000256" key="1">
    <source>
        <dbReference type="SAM" id="MobiDB-lite"/>
    </source>
</evidence>
<proteinExistence type="predicted"/>
<comment type="caution">
    <text evidence="2">The sequence shown here is derived from an EMBL/GenBank/DDBJ whole genome shotgun (WGS) entry which is preliminary data.</text>
</comment>
<sequence length="121" mass="13311">MTPDHTHNSPQGTHSTDTAPDTGMQVAYWLLRQAYANLVAAGYATIGADLDREPHPLAYLVDELPHPPQGHPLADNWPPAYPDTYFTDYRFGIDPDRDDPDPDDHGHDDPYGTGAVDGGWC</sequence>
<evidence type="ECO:0000313" key="2">
    <source>
        <dbReference type="EMBL" id="GAA1702463.1"/>
    </source>
</evidence>
<reference evidence="3" key="1">
    <citation type="journal article" date="2019" name="Int. J. Syst. Evol. Microbiol.">
        <title>The Global Catalogue of Microorganisms (GCM) 10K type strain sequencing project: providing services to taxonomists for standard genome sequencing and annotation.</title>
        <authorList>
            <consortium name="The Broad Institute Genomics Platform"/>
            <consortium name="The Broad Institute Genome Sequencing Center for Infectious Disease"/>
            <person name="Wu L."/>
            <person name="Ma J."/>
        </authorList>
    </citation>
    <scope>NUCLEOTIDE SEQUENCE [LARGE SCALE GENOMIC DNA]</scope>
    <source>
        <strain evidence="3">JCM 14718</strain>
    </source>
</reference>
<protein>
    <submittedName>
        <fullName evidence="2">Uncharacterized protein</fullName>
    </submittedName>
</protein>
<keyword evidence="3" id="KW-1185">Reference proteome</keyword>
<accession>A0ABP4UFL5</accession>
<dbReference type="EMBL" id="BAAANY010000025">
    <property type="protein sequence ID" value="GAA1702463.1"/>
    <property type="molecule type" value="Genomic_DNA"/>
</dbReference>
<feature type="compositionally biased region" description="Polar residues" evidence="1">
    <location>
        <begin position="8"/>
        <end position="19"/>
    </location>
</feature>
<feature type="region of interest" description="Disordered" evidence="1">
    <location>
        <begin position="1"/>
        <end position="21"/>
    </location>
</feature>